<dbReference type="PIRSF" id="PIRSF000337">
    <property type="entry name" value="NTA_MOA"/>
    <property type="match status" value="1"/>
</dbReference>
<dbReference type="InterPro" id="IPR036661">
    <property type="entry name" value="Luciferase-like_sf"/>
</dbReference>
<dbReference type="Pfam" id="PF00296">
    <property type="entry name" value="Bac_luciferase"/>
    <property type="match status" value="1"/>
</dbReference>
<feature type="binding site" evidence="6">
    <location>
        <position position="220"/>
    </location>
    <ligand>
        <name>FMN</name>
        <dbReference type="ChEBI" id="CHEBI:58210"/>
    </ligand>
</feature>
<evidence type="ECO:0000313" key="8">
    <source>
        <dbReference type="EMBL" id="REF68760.1"/>
    </source>
</evidence>
<evidence type="ECO:0000256" key="3">
    <source>
        <dbReference type="ARBA" id="ARBA00023002"/>
    </source>
</evidence>
<dbReference type="GO" id="GO:0016705">
    <property type="term" value="F:oxidoreductase activity, acting on paired donors, with incorporation or reduction of molecular oxygen"/>
    <property type="evidence" value="ECO:0007669"/>
    <property type="project" value="InterPro"/>
</dbReference>
<dbReference type="InterPro" id="IPR011251">
    <property type="entry name" value="Luciferase-like_dom"/>
</dbReference>
<keyword evidence="2 6" id="KW-0288">FMN</keyword>
<dbReference type="AlphaFoldDB" id="A0A3D9XDZ9"/>
<feature type="binding site" evidence="6">
    <location>
        <position position="58"/>
    </location>
    <ligand>
        <name>FMN</name>
        <dbReference type="ChEBI" id="CHEBI:58210"/>
    </ligand>
</feature>
<evidence type="ECO:0000256" key="5">
    <source>
        <dbReference type="ARBA" id="ARBA00033748"/>
    </source>
</evidence>
<evidence type="ECO:0000313" key="9">
    <source>
        <dbReference type="Proteomes" id="UP000256941"/>
    </source>
</evidence>
<dbReference type="PANTHER" id="PTHR30011">
    <property type="entry name" value="ALKANESULFONATE MONOOXYGENASE-RELATED"/>
    <property type="match status" value="1"/>
</dbReference>
<dbReference type="EMBL" id="QTUJ01000003">
    <property type="protein sequence ID" value="REF68760.1"/>
    <property type="molecule type" value="Genomic_DNA"/>
</dbReference>
<protein>
    <submittedName>
        <fullName evidence="8">FMN-dependent oxidoreductase (Nitrilotriacetate monooxygenase family)</fullName>
    </submittedName>
</protein>
<dbReference type="Gene3D" id="3.20.20.30">
    <property type="entry name" value="Luciferase-like domain"/>
    <property type="match status" value="1"/>
</dbReference>
<sequence length="434" mass="48354">MMLRPRLCIGMSVAPTWLSGEGWRHRDSGIEGLYSSDLALDVARRAEAAHMDFVFRPDASFLPLPVMAQSFGFSSLDPTLLLASIARETRRIGLVTTISTTFGHPYHAARQLMSLHWLSRGRAGWNVVTALQGNENFGLPEMPSSEARYARAAEFTEVVRRLWASFPAEALLVDRENGRYADTDLILPIDHHGPQFQVSGPMNLPQYPGPDIPLMQAGGSSLGVDFAGQVADMVFGMTPDMPTALEMRRQLSERALAHGRQPRDVRLLPGLSLYLGKTRDEARALFLATHARIDRRQRMRLAQEFLGLDLRDWPEDRPITPADLPADHRSSRCASHCEALRRIVRDQRPTPADLLARPEILASVHWQVIGTVEDAVREIAAWFRAGAIDGFIAVPGGSIRSLDLLLEALIPRLVQEGLFRPRYSADTLRGHLEE</sequence>
<feature type="binding site" evidence="6">
    <location>
        <position position="97"/>
    </location>
    <ligand>
        <name>FMN</name>
        <dbReference type="ChEBI" id="CHEBI:58210"/>
    </ligand>
</feature>
<keyword evidence="3" id="KW-0560">Oxidoreductase</keyword>
<evidence type="ECO:0000256" key="4">
    <source>
        <dbReference type="ARBA" id="ARBA00023033"/>
    </source>
</evidence>
<comment type="caution">
    <text evidence="8">The sequence shown here is derived from an EMBL/GenBank/DDBJ whole genome shotgun (WGS) entry which is preliminary data.</text>
</comment>
<evidence type="ECO:0000256" key="6">
    <source>
        <dbReference type="PIRSR" id="PIRSR000337-1"/>
    </source>
</evidence>
<feature type="binding site" evidence="6">
    <location>
        <position position="149"/>
    </location>
    <ligand>
        <name>FMN</name>
        <dbReference type="ChEBI" id="CHEBI:58210"/>
    </ligand>
</feature>
<keyword evidence="4 8" id="KW-0503">Monooxygenase</keyword>
<gene>
    <name evidence="8" type="ORF">BDD41_3832</name>
</gene>
<dbReference type="SUPFAM" id="SSF51679">
    <property type="entry name" value="Bacterial luciferase-like"/>
    <property type="match status" value="1"/>
</dbReference>
<dbReference type="PANTHER" id="PTHR30011:SF16">
    <property type="entry name" value="C2H2 FINGER DOMAIN TRANSCRIPTION FACTOR (EUROFUNG)-RELATED"/>
    <property type="match status" value="1"/>
</dbReference>
<proteinExistence type="inferred from homology"/>
<dbReference type="InterPro" id="IPR051260">
    <property type="entry name" value="Diverse_substr_monoxygenases"/>
</dbReference>
<keyword evidence="1 6" id="KW-0285">Flavoprotein</keyword>
<dbReference type="NCBIfam" id="TIGR03860">
    <property type="entry name" value="FMN_nitrolo"/>
    <property type="match status" value="1"/>
</dbReference>
<dbReference type="GO" id="GO:0004497">
    <property type="term" value="F:monooxygenase activity"/>
    <property type="evidence" value="ECO:0007669"/>
    <property type="project" value="UniProtKB-KW"/>
</dbReference>
<evidence type="ECO:0000256" key="1">
    <source>
        <dbReference type="ARBA" id="ARBA00022630"/>
    </source>
</evidence>
<feature type="domain" description="Luciferase-like" evidence="7">
    <location>
        <begin position="39"/>
        <end position="386"/>
    </location>
</feature>
<dbReference type="InterPro" id="IPR016215">
    <property type="entry name" value="NTA_MOA"/>
</dbReference>
<name>A0A3D9XDZ9_PARVE</name>
<reference evidence="8 9" key="1">
    <citation type="submission" date="2018-08" db="EMBL/GenBank/DDBJ databases">
        <title>Genomic Encyclopedia of Archaeal and Bacterial Type Strains, Phase II (KMG-II): from individual species to whole genera.</title>
        <authorList>
            <person name="Goeker M."/>
        </authorList>
    </citation>
    <scope>NUCLEOTIDE SEQUENCE [LARGE SCALE GENOMIC DNA]</scope>
    <source>
        <strain evidence="8 9">DSM 17099</strain>
    </source>
</reference>
<organism evidence="8 9">
    <name type="scientific">Paracoccus versutus</name>
    <name type="common">Thiobacillus versutus</name>
    <dbReference type="NCBI Taxonomy" id="34007"/>
    <lineage>
        <taxon>Bacteria</taxon>
        <taxon>Pseudomonadati</taxon>
        <taxon>Pseudomonadota</taxon>
        <taxon>Alphaproteobacteria</taxon>
        <taxon>Rhodobacterales</taxon>
        <taxon>Paracoccaceae</taxon>
        <taxon>Paracoccus</taxon>
    </lineage>
</organism>
<evidence type="ECO:0000256" key="2">
    <source>
        <dbReference type="ARBA" id="ARBA00022643"/>
    </source>
</evidence>
<evidence type="ECO:0000259" key="7">
    <source>
        <dbReference type="Pfam" id="PF00296"/>
    </source>
</evidence>
<accession>A0A3D9XDZ9</accession>
<comment type="similarity">
    <text evidence="5">Belongs to the NtaA/SnaA/DszA monooxygenase family.</text>
</comment>
<dbReference type="Proteomes" id="UP000256941">
    <property type="component" value="Unassembled WGS sequence"/>
</dbReference>